<dbReference type="InterPro" id="IPR011395">
    <property type="entry name" value="Glyco_hydro_67_aGlcAse"/>
</dbReference>
<dbReference type="InterPro" id="IPR011099">
    <property type="entry name" value="Glyco_hydro_67_C"/>
</dbReference>
<dbReference type="AlphaFoldDB" id="A0A0C5VLK0"/>
<proteinExistence type="inferred from homology"/>
<dbReference type="GO" id="GO:0033939">
    <property type="term" value="F:xylan alpha-1,2-glucuronosidase activity"/>
    <property type="evidence" value="ECO:0007669"/>
    <property type="project" value="UniProtKB-EC"/>
</dbReference>
<comment type="similarity">
    <text evidence="1 7 9">Belongs to the glycosyl hydrolase 67 family.</text>
</comment>
<dbReference type="Pfam" id="PF07477">
    <property type="entry name" value="Glyco_hydro_67C"/>
    <property type="match status" value="1"/>
</dbReference>
<dbReference type="GO" id="GO:0046559">
    <property type="term" value="F:alpha-glucuronidase activity"/>
    <property type="evidence" value="ECO:0007669"/>
    <property type="project" value="InterPro"/>
</dbReference>
<evidence type="ECO:0000256" key="1">
    <source>
        <dbReference type="ARBA" id="ARBA00008833"/>
    </source>
</evidence>
<dbReference type="PATRIC" id="fig|1445510.3.peg.2124"/>
<evidence type="ECO:0000256" key="5">
    <source>
        <dbReference type="ARBA" id="ARBA00023295"/>
    </source>
</evidence>
<gene>
    <name evidence="14" type="ORF">YC6258_02165</name>
</gene>
<dbReference type="InterPro" id="IPR037054">
    <property type="entry name" value="A-glucoronidase_C_sf"/>
</dbReference>
<evidence type="ECO:0000313" key="14">
    <source>
        <dbReference type="EMBL" id="AJQ94203.1"/>
    </source>
</evidence>
<dbReference type="RefSeq" id="WP_044616781.1">
    <property type="nucleotide sequence ID" value="NZ_CP007142.1"/>
</dbReference>
<keyword evidence="4 9" id="KW-0119">Carbohydrate metabolism</keyword>
<evidence type="ECO:0000256" key="3">
    <source>
        <dbReference type="ARBA" id="ARBA00022801"/>
    </source>
</evidence>
<keyword evidence="6 9" id="KW-0624">Polysaccharide degradation</keyword>
<dbReference type="InterPro" id="IPR017853">
    <property type="entry name" value="GH"/>
</dbReference>
<dbReference type="Proteomes" id="UP000032266">
    <property type="component" value="Chromosome"/>
</dbReference>
<dbReference type="SUPFAM" id="SSF55545">
    <property type="entry name" value="beta-N-acetylhexosaminidase-like domain"/>
    <property type="match status" value="1"/>
</dbReference>
<dbReference type="HOGENOM" id="CLU_007125_1_0_6"/>
<dbReference type="GO" id="GO:0045493">
    <property type="term" value="P:xylan catabolic process"/>
    <property type="evidence" value="ECO:0007669"/>
    <property type="project" value="UniProtKB-KW"/>
</dbReference>
<dbReference type="KEGG" id="gsn:YC6258_02165"/>
<evidence type="ECO:0000256" key="6">
    <source>
        <dbReference type="ARBA" id="ARBA00023326"/>
    </source>
</evidence>
<feature type="domain" description="Glycosyl hydrolase family 67 C-terminal" evidence="12">
    <location>
        <begin position="472"/>
        <end position="696"/>
    </location>
</feature>
<keyword evidence="15" id="KW-1185">Reference proteome</keyword>
<dbReference type="InterPro" id="IPR029018">
    <property type="entry name" value="Hex-like_dom2"/>
</dbReference>
<dbReference type="Gene3D" id="3.30.379.10">
    <property type="entry name" value="Chitobiase/beta-hexosaminidase domain 2-like"/>
    <property type="match status" value="1"/>
</dbReference>
<dbReference type="Pfam" id="PF03648">
    <property type="entry name" value="Glyco_hydro_67N"/>
    <property type="match status" value="1"/>
</dbReference>
<reference evidence="14 15" key="1">
    <citation type="submission" date="2014-01" db="EMBL/GenBank/DDBJ databases">
        <title>Full genme sequencing of cellulolytic bacterium Gynuella sunshinyii YC6258T gen. nov., sp. nov.</title>
        <authorList>
            <person name="Khan H."/>
            <person name="Chung E.J."/>
            <person name="Chung Y.R."/>
        </authorList>
    </citation>
    <scope>NUCLEOTIDE SEQUENCE [LARGE SCALE GENOMIC DNA]</scope>
    <source>
        <strain evidence="14 15">YC6258</strain>
    </source>
</reference>
<dbReference type="OrthoDB" id="339499at2"/>
<dbReference type="PANTHER" id="PTHR39207">
    <property type="entry name" value="ALPHA-GLUCURONIDASE A"/>
    <property type="match status" value="1"/>
</dbReference>
<evidence type="ECO:0000313" key="15">
    <source>
        <dbReference type="Proteomes" id="UP000032266"/>
    </source>
</evidence>
<keyword evidence="10" id="KW-0732">Signal</keyword>
<evidence type="ECO:0000256" key="4">
    <source>
        <dbReference type="ARBA" id="ARBA00023277"/>
    </source>
</evidence>
<dbReference type="PANTHER" id="PTHR39207:SF1">
    <property type="entry name" value="ALPHA-GLUCURONIDASE A"/>
    <property type="match status" value="1"/>
</dbReference>
<feature type="active site" description="Proton acceptor" evidence="8">
    <location>
        <position position="410"/>
    </location>
</feature>
<comment type="catalytic activity">
    <reaction evidence="9">
        <text>Hydrolysis of (1-&gt;2)-alpha-D-(4-O-methyl)glucuronosyl links in the main chain of hardwood xylans.</text>
        <dbReference type="EC" id="3.2.1.131"/>
    </reaction>
</comment>
<feature type="active site" description="Proton donor" evidence="8">
    <location>
        <position position="308"/>
    </location>
</feature>
<dbReference type="Pfam" id="PF07488">
    <property type="entry name" value="Glyco_hydro_67M"/>
    <property type="match status" value="1"/>
</dbReference>
<sequence>MRILTLLLVIAASLASLSSHAEDGYDLWLRYQTLPESYAKDVNRTIKNLVPGDINDPTRALAIEELQTGFSKMLGKPLPIKSNAGKASLMLLTSEALAQISNDVDTAKLTELGDEGYLLTQAKINNKPVTLIAANSEQGLLYGAFELLQQMQLQTSLKELNHSSSPKIQRRVLNHWDNLDGSVERGYAGSSIWDWWELPGVINPRYKDYARANAALGINGTVLNNVNSKAISLDHRYIEKAAALAEVFRPYGIKVYLSARFNAPMELDGFENADPQNPKVRQWWKDKAKEIYQIIPNFGGFLVKANSEGQPGPGDYGRSHAEGANMLAEALEPYGGIVMWRAFVYSEHDAEDRGKQAYNEFKPLDGKFKDNVLLQVKNGPIDFQPREPYHPLFGAMPNTPLMMEFQITKEYLGFATHIAYLAPLYQEVLAADTFAKGKGSTVAKVIDGSLDGHKLTGIAGVANIGHHRNWSGSIFNQANWYAFGRLAWDPYADSQTIGRDWLALTFTNEEQFTEPTLGMMMRSREAVVDYMTPLGLAHLMATGHHYGPGPWVSDLGRPEWNPAYYHKADKNGIGFDRTKTGSNALAQYSKEVAQSFADPKTMDERYLLWFHHLPWDFKLQSGKTLWQGLVEHYDHGVEEAKAMQQTWQSLKPYVDQERFTDTAQRLQIQVDEAQWWRDASLAYFSHVSGKAIPQGTTPPKHDLQYYIKLSFPYAPGN</sequence>
<evidence type="ECO:0000256" key="9">
    <source>
        <dbReference type="RuleBase" id="RU361198"/>
    </source>
</evidence>
<evidence type="ECO:0000256" key="7">
    <source>
        <dbReference type="PIRNR" id="PIRNR029900"/>
    </source>
</evidence>
<comment type="subunit">
    <text evidence="9">Homodimer.</text>
</comment>
<feature type="domain" description="Alpha glucuronidase N-terminal" evidence="11">
    <location>
        <begin position="27"/>
        <end position="147"/>
    </location>
</feature>
<organism evidence="14 15">
    <name type="scientific">Gynuella sunshinyii YC6258</name>
    <dbReference type="NCBI Taxonomy" id="1445510"/>
    <lineage>
        <taxon>Bacteria</taxon>
        <taxon>Pseudomonadati</taxon>
        <taxon>Pseudomonadota</taxon>
        <taxon>Gammaproteobacteria</taxon>
        <taxon>Oceanospirillales</taxon>
        <taxon>Saccharospirillaceae</taxon>
        <taxon>Gynuella</taxon>
    </lineage>
</organism>
<dbReference type="PIRSF" id="PIRSF029900">
    <property type="entry name" value="Alpha-glucuronds"/>
    <property type="match status" value="1"/>
</dbReference>
<feature type="active site" description="Proton acceptor" evidence="8">
    <location>
        <position position="382"/>
    </location>
</feature>
<keyword evidence="3 7" id="KW-0378">Hydrolase</keyword>
<feature type="signal peptide" evidence="10">
    <location>
        <begin position="1"/>
        <end position="21"/>
    </location>
</feature>
<keyword evidence="5 7" id="KW-0326">Glycosidase</keyword>
<evidence type="ECO:0000256" key="2">
    <source>
        <dbReference type="ARBA" id="ARBA00022651"/>
    </source>
</evidence>
<evidence type="ECO:0000259" key="13">
    <source>
        <dbReference type="Pfam" id="PF07488"/>
    </source>
</evidence>
<feature type="domain" description="Glycosyl hydrolase family 67 catalytic" evidence="13">
    <location>
        <begin position="151"/>
        <end position="470"/>
    </location>
</feature>
<dbReference type="STRING" id="1445510.YC6258_02165"/>
<dbReference type="SUPFAM" id="SSF51445">
    <property type="entry name" value="(Trans)glycosidases"/>
    <property type="match status" value="1"/>
</dbReference>
<dbReference type="Gene3D" id="3.90.1330.10">
    <property type="entry name" value="Alpha-glucuronidase, C-terminal domain"/>
    <property type="match status" value="1"/>
</dbReference>
<dbReference type="EC" id="3.2.1.131" evidence="9"/>
<dbReference type="InterPro" id="IPR005154">
    <property type="entry name" value="Glyco_hydro_67_aGlcAse_N"/>
</dbReference>
<evidence type="ECO:0000259" key="12">
    <source>
        <dbReference type="Pfam" id="PF07477"/>
    </source>
</evidence>
<keyword evidence="2 7" id="KW-0858">Xylan degradation</keyword>
<evidence type="ECO:0000259" key="11">
    <source>
        <dbReference type="Pfam" id="PF03648"/>
    </source>
</evidence>
<evidence type="ECO:0000256" key="10">
    <source>
        <dbReference type="SAM" id="SignalP"/>
    </source>
</evidence>
<dbReference type="EMBL" id="CP007142">
    <property type="protein sequence ID" value="AJQ94203.1"/>
    <property type="molecule type" value="Genomic_DNA"/>
</dbReference>
<protein>
    <recommendedName>
        <fullName evidence="9">Xylan alpha-1,2-glucuronidase</fullName>
        <ecNumber evidence="9">3.2.1.131</ecNumber>
    </recommendedName>
</protein>
<dbReference type="Gene3D" id="3.20.20.80">
    <property type="entry name" value="Glycosidases"/>
    <property type="match status" value="1"/>
</dbReference>
<dbReference type="GO" id="GO:0005576">
    <property type="term" value="C:extracellular region"/>
    <property type="evidence" value="ECO:0007669"/>
    <property type="project" value="InterPro"/>
</dbReference>
<feature type="chain" id="PRO_5002183739" description="Xylan alpha-1,2-glucuronidase" evidence="10">
    <location>
        <begin position="22"/>
        <end position="717"/>
    </location>
</feature>
<dbReference type="InterPro" id="IPR011100">
    <property type="entry name" value="Glyco_hydro_67_cat"/>
</dbReference>
<name>A0A0C5VLK0_9GAMM</name>
<evidence type="ECO:0000256" key="8">
    <source>
        <dbReference type="PIRSR" id="PIRSR029900-1"/>
    </source>
</evidence>
<accession>A0A0C5VLK0</accession>